<reference evidence="1" key="1">
    <citation type="submission" date="2022-02" db="EMBL/GenBank/DDBJ databases">
        <title>Plant Genome Project.</title>
        <authorList>
            <person name="Zhang R.-G."/>
        </authorList>
    </citation>
    <scope>NUCLEOTIDE SEQUENCE</scope>
    <source>
        <strain evidence="1">AT1</strain>
    </source>
</reference>
<proteinExistence type="predicted"/>
<protein>
    <submittedName>
        <fullName evidence="1">Uncharacterized protein</fullName>
    </submittedName>
</protein>
<gene>
    <name evidence="1" type="ORF">RHMOL_Rhmol13G0188400</name>
</gene>
<accession>A0ACC0L890</accession>
<evidence type="ECO:0000313" key="1">
    <source>
        <dbReference type="EMBL" id="KAI8524935.1"/>
    </source>
</evidence>
<organism evidence="1 2">
    <name type="scientific">Rhododendron molle</name>
    <name type="common">Chinese azalea</name>
    <name type="synonym">Azalea mollis</name>
    <dbReference type="NCBI Taxonomy" id="49168"/>
    <lineage>
        <taxon>Eukaryota</taxon>
        <taxon>Viridiplantae</taxon>
        <taxon>Streptophyta</taxon>
        <taxon>Embryophyta</taxon>
        <taxon>Tracheophyta</taxon>
        <taxon>Spermatophyta</taxon>
        <taxon>Magnoliopsida</taxon>
        <taxon>eudicotyledons</taxon>
        <taxon>Gunneridae</taxon>
        <taxon>Pentapetalae</taxon>
        <taxon>asterids</taxon>
        <taxon>Ericales</taxon>
        <taxon>Ericaceae</taxon>
        <taxon>Ericoideae</taxon>
        <taxon>Rhodoreae</taxon>
        <taxon>Rhododendron</taxon>
    </lineage>
</organism>
<dbReference type="EMBL" id="CM046400">
    <property type="protein sequence ID" value="KAI8524935.1"/>
    <property type="molecule type" value="Genomic_DNA"/>
</dbReference>
<evidence type="ECO:0000313" key="2">
    <source>
        <dbReference type="Proteomes" id="UP001062846"/>
    </source>
</evidence>
<comment type="caution">
    <text evidence="1">The sequence shown here is derived from an EMBL/GenBank/DDBJ whole genome shotgun (WGS) entry which is preliminary data.</text>
</comment>
<keyword evidence="2" id="KW-1185">Reference proteome</keyword>
<dbReference type="Proteomes" id="UP001062846">
    <property type="component" value="Chromosome 13"/>
</dbReference>
<name>A0ACC0L890_RHOML</name>
<sequence length="288" mass="33929">MVKALKRMKPGKALGPDGIPIEVWKSLGDMRVTWLTKLFNKIFMTRKMPDGWRRSTLVPIYKNKADIQSCNNYRGIKLMSHTMKFWERVIEHRLRIVTTVSEKQFWFMPARSTMEAIYLLRRMVEKHRVKKNDLYIVLIDLEKAYDRVPRDIIWWVLERKRVTKGYIEVIRDMYDGAVTTIRSPVGEMDEFSITVGLHEGSALSPYLIALFMDELTRQFQKDIPWCMMFADDIVLVHETAIGVNTKLEIWRDALESNGFRISKNKTEYMVFKFSGTSSVLEERVMIQD</sequence>